<accession>A0A426ZZI3</accession>
<organism evidence="2 3">
    <name type="scientific">Ensete ventricosum</name>
    <name type="common">Abyssinian banana</name>
    <name type="synonym">Musa ensete</name>
    <dbReference type="NCBI Taxonomy" id="4639"/>
    <lineage>
        <taxon>Eukaryota</taxon>
        <taxon>Viridiplantae</taxon>
        <taxon>Streptophyta</taxon>
        <taxon>Embryophyta</taxon>
        <taxon>Tracheophyta</taxon>
        <taxon>Spermatophyta</taxon>
        <taxon>Magnoliopsida</taxon>
        <taxon>Liliopsida</taxon>
        <taxon>Zingiberales</taxon>
        <taxon>Musaceae</taxon>
        <taxon>Ensete</taxon>
    </lineage>
</organism>
<sequence>MRASRLDCRYLYKENHELEESEEQKKNKKNQNESSLLDIKRRDLFPPLDDASSSSLVLPLSPRPTFFPDRPASKSIGACSFRFPSPLPKPRRHFFIRTIFLRSASPAQYTSSKKLVFVCCSRRFFDDFDRSFDETTNVASPALLLARAGEGIGWLVETGG</sequence>
<proteinExistence type="predicted"/>
<evidence type="ECO:0000256" key="1">
    <source>
        <dbReference type="SAM" id="MobiDB-lite"/>
    </source>
</evidence>
<protein>
    <submittedName>
        <fullName evidence="2">Uncharacterized protein</fullName>
    </submittedName>
</protein>
<reference evidence="2 3" key="1">
    <citation type="journal article" date="2014" name="Agronomy (Basel)">
        <title>A Draft Genome Sequence for Ensete ventricosum, the Drought-Tolerant Tree Against Hunger.</title>
        <authorList>
            <person name="Harrison J."/>
            <person name="Moore K.A."/>
            <person name="Paszkiewicz K."/>
            <person name="Jones T."/>
            <person name="Grant M."/>
            <person name="Ambacheew D."/>
            <person name="Muzemil S."/>
            <person name="Studholme D.J."/>
        </authorList>
    </citation>
    <scope>NUCLEOTIDE SEQUENCE [LARGE SCALE GENOMIC DNA]</scope>
</reference>
<comment type="caution">
    <text evidence="2">The sequence shown here is derived from an EMBL/GenBank/DDBJ whole genome shotgun (WGS) entry which is preliminary data.</text>
</comment>
<dbReference type="Proteomes" id="UP000287651">
    <property type="component" value="Unassembled WGS sequence"/>
</dbReference>
<name>A0A426ZZI3_ENSVE</name>
<gene>
    <name evidence="2" type="ORF">B296_00016680</name>
</gene>
<feature type="region of interest" description="Disordered" evidence="1">
    <location>
        <begin position="17"/>
        <end position="38"/>
    </location>
</feature>
<dbReference type="AlphaFoldDB" id="A0A426ZZI3"/>
<feature type="non-terminal residue" evidence="2">
    <location>
        <position position="160"/>
    </location>
</feature>
<dbReference type="EMBL" id="AMZH03004372">
    <property type="protein sequence ID" value="RRT69351.1"/>
    <property type="molecule type" value="Genomic_DNA"/>
</dbReference>
<evidence type="ECO:0000313" key="3">
    <source>
        <dbReference type="Proteomes" id="UP000287651"/>
    </source>
</evidence>
<evidence type="ECO:0000313" key="2">
    <source>
        <dbReference type="EMBL" id="RRT69351.1"/>
    </source>
</evidence>